<keyword evidence="1" id="KW-0285">Flavoprotein</keyword>
<dbReference type="InterPro" id="IPR016166">
    <property type="entry name" value="FAD-bd_PCMH"/>
</dbReference>
<dbReference type="InterPro" id="IPR016164">
    <property type="entry name" value="FAD-linked_Oxase-like_C"/>
</dbReference>
<dbReference type="Proteomes" id="UP000078070">
    <property type="component" value="Chromosome"/>
</dbReference>
<gene>
    <name evidence="4" type="ORF">A8C75_12385</name>
</gene>
<dbReference type="NCBIfam" id="NF008439">
    <property type="entry name" value="PRK11282.1"/>
    <property type="match status" value="1"/>
</dbReference>
<evidence type="ECO:0000313" key="4">
    <source>
        <dbReference type="EMBL" id="ANG63192.1"/>
    </source>
</evidence>
<evidence type="ECO:0000313" key="5">
    <source>
        <dbReference type="Proteomes" id="UP000078070"/>
    </source>
</evidence>
<evidence type="ECO:0000256" key="1">
    <source>
        <dbReference type="ARBA" id="ARBA00022630"/>
    </source>
</evidence>
<feature type="domain" description="FAD-binding PCMH-type" evidence="3">
    <location>
        <begin position="1"/>
        <end position="170"/>
    </location>
</feature>
<dbReference type="InterPro" id="IPR016169">
    <property type="entry name" value="FAD-bd_PCMH_sub2"/>
</dbReference>
<dbReference type="RefSeq" id="WP_067382719.1">
    <property type="nucleotide sequence ID" value="NZ_CP015839.1"/>
</dbReference>
<dbReference type="KEGG" id="mars:A8C75_12385"/>
<keyword evidence="2" id="KW-0274">FAD</keyword>
<name>A0A1A9EZC7_9GAMM</name>
<dbReference type="SUPFAM" id="SSF56176">
    <property type="entry name" value="FAD-binding/transporter-associated domain-like"/>
    <property type="match status" value="1"/>
</dbReference>
<reference evidence="4 5" key="2">
    <citation type="journal article" date="2018" name="Int. J. Syst. Evol. Microbiol.">
        <title>Marinobacterium aestuarii sp. nov., a benzene-degrading marine bacterium isolated from estuary sediment.</title>
        <authorList>
            <person name="Bae S.S."/>
            <person name="Jung J."/>
            <person name="Chung D."/>
            <person name="Baek K."/>
        </authorList>
    </citation>
    <scope>NUCLEOTIDE SEQUENCE [LARGE SCALE GENOMIC DNA]</scope>
    <source>
        <strain evidence="4 5">ST58-10</strain>
    </source>
</reference>
<keyword evidence="5" id="KW-1185">Reference proteome</keyword>
<dbReference type="GO" id="GO:0071949">
    <property type="term" value="F:FAD binding"/>
    <property type="evidence" value="ECO:0007669"/>
    <property type="project" value="InterPro"/>
</dbReference>
<dbReference type="PROSITE" id="PS51387">
    <property type="entry name" value="FAD_PCMH"/>
    <property type="match status" value="1"/>
</dbReference>
<dbReference type="PANTHER" id="PTHR11748">
    <property type="entry name" value="D-LACTATE DEHYDROGENASE"/>
    <property type="match status" value="1"/>
</dbReference>
<dbReference type="InterPro" id="IPR036318">
    <property type="entry name" value="FAD-bd_PCMH-like_sf"/>
</dbReference>
<dbReference type="Pfam" id="PF01565">
    <property type="entry name" value="FAD_binding_4"/>
    <property type="match status" value="1"/>
</dbReference>
<accession>A0A1A9EZC7</accession>
<proteinExistence type="predicted"/>
<organism evidence="4 5">
    <name type="scientific">Marinobacterium aestuarii</name>
    <dbReference type="NCBI Taxonomy" id="1821621"/>
    <lineage>
        <taxon>Bacteria</taxon>
        <taxon>Pseudomonadati</taxon>
        <taxon>Pseudomonadota</taxon>
        <taxon>Gammaproteobacteria</taxon>
        <taxon>Oceanospirillales</taxon>
        <taxon>Oceanospirillaceae</taxon>
        <taxon>Marinobacterium</taxon>
    </lineage>
</organism>
<dbReference type="STRING" id="1821621.A8C75_12385"/>
<dbReference type="AlphaFoldDB" id="A0A1A9EZC7"/>
<dbReference type="GO" id="GO:0003824">
    <property type="term" value="F:catalytic activity"/>
    <property type="evidence" value="ECO:0007669"/>
    <property type="project" value="InterPro"/>
</dbReference>
<dbReference type="PANTHER" id="PTHR11748:SF103">
    <property type="entry name" value="GLYCOLATE OXIDASE SUBUNIT GLCE"/>
    <property type="match status" value="1"/>
</dbReference>
<reference evidence="5" key="1">
    <citation type="submission" date="2016-05" db="EMBL/GenBank/DDBJ databases">
        <authorList>
            <person name="Baek K."/>
            <person name="Yang S.-J."/>
        </authorList>
    </citation>
    <scope>NUCLEOTIDE SEQUENCE [LARGE SCALE GENOMIC DNA]</scope>
    <source>
        <strain evidence="5">ST58-10</strain>
    </source>
</reference>
<protein>
    <submittedName>
        <fullName evidence="4">Glycolate oxidase subunit GlcE</fullName>
    </submittedName>
</protein>
<evidence type="ECO:0000259" key="3">
    <source>
        <dbReference type="PROSITE" id="PS51387"/>
    </source>
</evidence>
<dbReference type="Gene3D" id="3.30.465.10">
    <property type="match status" value="1"/>
</dbReference>
<dbReference type="SUPFAM" id="SSF55103">
    <property type="entry name" value="FAD-linked oxidases, C-terminal domain"/>
    <property type="match status" value="1"/>
</dbReference>
<dbReference type="EMBL" id="CP015839">
    <property type="protein sequence ID" value="ANG63192.1"/>
    <property type="molecule type" value="Genomic_DNA"/>
</dbReference>
<dbReference type="OrthoDB" id="9811557at2"/>
<dbReference type="InterPro" id="IPR006094">
    <property type="entry name" value="Oxid_FAD_bind_N"/>
</dbReference>
<sequence>MADIANHLQQQILSARDAGTPLNIMGGNSKAFMGRVATGDPLRVGEHRGIVSYQPVELVLTARAGTPLTELVAALDEHNQMLSFEPPRFGGAATIGGTLACNQSGPGRPWWSSVRDQVLGVRLLNGRGEHLRFGGQVMKNVAGYDVSRLQAGAMGSLGLITEVSLKVLPKPAVTRTLVFDVALEDAVALMNRRAAEPKPLSAACWLDNRLYLRLSGARAAVDATLSQWQGEQLESQGTQLEDDESFWAALRDQTLGFFEGDAPLWRFSIKSTAANPDLPGNWLIDWGGAQRWYRGDASMAQMQQLAEAAGGQVSLFRGGDRQADVMHPQARALQLLQQRLKQSFDPDGLFNPGRLYSWM</sequence>
<evidence type="ECO:0000256" key="2">
    <source>
        <dbReference type="ARBA" id="ARBA00022827"/>
    </source>
</evidence>